<evidence type="ECO:0000313" key="3">
    <source>
        <dbReference type="Proteomes" id="UP001474421"/>
    </source>
</evidence>
<accession>A0AAW1BHE2</accession>
<comment type="caution">
    <text evidence="2">The sequence shown here is derived from an EMBL/GenBank/DDBJ whole genome shotgun (WGS) entry which is preliminary data.</text>
</comment>
<name>A0AAW1BHE2_CROAD</name>
<feature type="transmembrane region" description="Helical" evidence="1">
    <location>
        <begin position="6"/>
        <end position="23"/>
    </location>
</feature>
<dbReference type="Proteomes" id="UP001474421">
    <property type="component" value="Unassembled WGS sequence"/>
</dbReference>
<evidence type="ECO:0000256" key="1">
    <source>
        <dbReference type="SAM" id="Phobius"/>
    </source>
</evidence>
<keyword evidence="1" id="KW-0472">Membrane</keyword>
<keyword evidence="3" id="KW-1185">Reference proteome</keyword>
<dbReference type="EMBL" id="JAOTOJ010000005">
    <property type="protein sequence ID" value="KAK9401555.1"/>
    <property type="molecule type" value="Genomic_DNA"/>
</dbReference>
<dbReference type="AlphaFoldDB" id="A0AAW1BHE2"/>
<protein>
    <submittedName>
        <fullName evidence="2">Uncharacterized protein</fullName>
    </submittedName>
</protein>
<organism evidence="2 3">
    <name type="scientific">Crotalus adamanteus</name>
    <name type="common">Eastern diamondback rattlesnake</name>
    <dbReference type="NCBI Taxonomy" id="8729"/>
    <lineage>
        <taxon>Eukaryota</taxon>
        <taxon>Metazoa</taxon>
        <taxon>Chordata</taxon>
        <taxon>Craniata</taxon>
        <taxon>Vertebrata</taxon>
        <taxon>Euteleostomi</taxon>
        <taxon>Lepidosauria</taxon>
        <taxon>Squamata</taxon>
        <taxon>Bifurcata</taxon>
        <taxon>Unidentata</taxon>
        <taxon>Episquamata</taxon>
        <taxon>Toxicofera</taxon>
        <taxon>Serpentes</taxon>
        <taxon>Colubroidea</taxon>
        <taxon>Viperidae</taxon>
        <taxon>Crotalinae</taxon>
        <taxon>Crotalus</taxon>
    </lineage>
</organism>
<keyword evidence="1" id="KW-0812">Transmembrane</keyword>
<sequence length="61" mass="6472">MNGEGYLYSSVSVFGGGLLLLTWGGQSGGITGREAASGEICGHLCRYCKPAFRSEKWADNI</sequence>
<evidence type="ECO:0000313" key="2">
    <source>
        <dbReference type="EMBL" id="KAK9401555.1"/>
    </source>
</evidence>
<reference evidence="2 3" key="1">
    <citation type="journal article" date="2024" name="Proc. Natl. Acad. Sci. U.S.A.">
        <title>The genetic regulatory architecture and epigenomic basis for age-related changes in rattlesnake venom.</title>
        <authorList>
            <person name="Hogan M.P."/>
            <person name="Holding M.L."/>
            <person name="Nystrom G.S."/>
            <person name="Colston T.J."/>
            <person name="Bartlett D.A."/>
            <person name="Mason A.J."/>
            <person name="Ellsworth S.A."/>
            <person name="Rautsaw R.M."/>
            <person name="Lawrence K.C."/>
            <person name="Strickland J.L."/>
            <person name="He B."/>
            <person name="Fraser P."/>
            <person name="Margres M.J."/>
            <person name="Gilbert D.M."/>
            <person name="Gibbs H.L."/>
            <person name="Parkinson C.L."/>
            <person name="Rokyta D.R."/>
        </authorList>
    </citation>
    <scope>NUCLEOTIDE SEQUENCE [LARGE SCALE GENOMIC DNA]</scope>
    <source>
        <strain evidence="2">DRR0105</strain>
    </source>
</reference>
<keyword evidence="1" id="KW-1133">Transmembrane helix</keyword>
<gene>
    <name evidence="2" type="ORF">NXF25_012269</name>
</gene>
<proteinExistence type="predicted"/>